<proteinExistence type="predicted"/>
<dbReference type="AlphaFoldDB" id="A0A378RMY5"/>
<reference evidence="2 3" key="1">
    <citation type="submission" date="2018-06" db="EMBL/GenBank/DDBJ databases">
        <authorList>
            <consortium name="Pathogen Informatics"/>
            <person name="Doyle S."/>
        </authorList>
    </citation>
    <scope>NUCLEOTIDE SEQUENCE [LARGE SCALE GENOMIC DNA]</scope>
    <source>
        <strain evidence="2 3">NCTC11179</strain>
    </source>
</reference>
<dbReference type="EMBL" id="UGQL01000001">
    <property type="protein sequence ID" value="STZ28345.1"/>
    <property type="molecule type" value="Genomic_DNA"/>
</dbReference>
<sequence>MNKQTLNKMANKRPDSRKPLTEGTVKNNQIKSDPKIEKKAILKPPAAKPKKK</sequence>
<protein>
    <submittedName>
        <fullName evidence="2">Uncharacterized protein</fullName>
    </submittedName>
</protein>
<evidence type="ECO:0000256" key="1">
    <source>
        <dbReference type="SAM" id="MobiDB-lite"/>
    </source>
</evidence>
<keyword evidence="3" id="KW-1185">Reference proteome</keyword>
<gene>
    <name evidence="2" type="ORF">NCTC11179_01889</name>
</gene>
<evidence type="ECO:0000313" key="3">
    <source>
        <dbReference type="Proteomes" id="UP000255024"/>
    </source>
</evidence>
<organism evidence="2 3">
    <name type="scientific">Myroides odoratus</name>
    <name type="common">Flavobacterium odoratum</name>
    <dbReference type="NCBI Taxonomy" id="256"/>
    <lineage>
        <taxon>Bacteria</taxon>
        <taxon>Pseudomonadati</taxon>
        <taxon>Bacteroidota</taxon>
        <taxon>Flavobacteriia</taxon>
        <taxon>Flavobacteriales</taxon>
        <taxon>Flavobacteriaceae</taxon>
        <taxon>Myroides</taxon>
    </lineage>
</organism>
<dbReference type="Proteomes" id="UP000255024">
    <property type="component" value="Unassembled WGS sequence"/>
</dbReference>
<evidence type="ECO:0000313" key="2">
    <source>
        <dbReference type="EMBL" id="STZ28345.1"/>
    </source>
</evidence>
<name>A0A378RMY5_MYROD</name>
<accession>A0A378RMY5</accession>
<feature type="region of interest" description="Disordered" evidence="1">
    <location>
        <begin position="1"/>
        <end position="52"/>
    </location>
</feature>